<evidence type="ECO:0000256" key="6">
    <source>
        <dbReference type="ARBA" id="ARBA00022847"/>
    </source>
</evidence>
<evidence type="ECO:0008006" key="15">
    <source>
        <dbReference type="Google" id="ProtNLM"/>
    </source>
</evidence>
<feature type="signal peptide" evidence="12">
    <location>
        <begin position="1"/>
        <end position="22"/>
    </location>
</feature>
<dbReference type="Pfam" id="PF04193">
    <property type="entry name" value="PQ-loop"/>
    <property type="match status" value="1"/>
</dbReference>
<feature type="transmembrane region" description="Helical" evidence="11">
    <location>
        <begin position="121"/>
        <end position="145"/>
    </location>
</feature>
<accession>A0ABD2MU42</accession>
<dbReference type="Proteomes" id="UP001516400">
    <property type="component" value="Unassembled WGS sequence"/>
</dbReference>
<comment type="caution">
    <text evidence="13">The sequence shown here is derived from an EMBL/GenBank/DDBJ whole genome shotgun (WGS) entry which is preliminary data.</text>
</comment>
<evidence type="ECO:0000256" key="10">
    <source>
        <dbReference type="ARBA" id="ARBA00048473"/>
    </source>
</evidence>
<sequence>MKIRNYESLLLLWITCITNSLCDVKISTHDVQLTVGDTKAITLEISNYHATEDITFIIQHDDLVDVNPKVIQVKDPNENVTINVKAKAAGHSDVYANNTNRKDLDDVYFRKKKCCRSKFRFLALNLIGFSLYSIFNIGLYCIDEIKDEYFNRYPRGLNPVQLNDIFFAVHAVLVTLVTIGQCFIYQRDEQRVSITARGIIVVFAVFLIGSTILTFTKVIQWLDLLYYCSYVKLTITLIKYVPQAYMNYKRKSTIGWSIGNIFLDFTGGTLSMLQMILNAYNYDDWISIFGDVTKFGLGLFSVLFDVFFIVQHYVLYRHTNYEENP</sequence>
<keyword evidence="3" id="KW-0813">Transport</keyword>
<dbReference type="Gene3D" id="1.20.1280.290">
    <property type="match status" value="1"/>
</dbReference>
<keyword evidence="12" id="KW-0732">Signal</keyword>
<dbReference type="EMBL" id="JABFTP020000021">
    <property type="protein sequence ID" value="KAL3269908.1"/>
    <property type="molecule type" value="Genomic_DNA"/>
</dbReference>
<comment type="similarity">
    <text evidence="2">Belongs to the cystinosin family.</text>
</comment>
<dbReference type="GO" id="GO:0015811">
    <property type="term" value="P:L-cystine transport"/>
    <property type="evidence" value="ECO:0007669"/>
    <property type="project" value="UniProtKB-ARBA"/>
</dbReference>
<feature type="transmembrane region" description="Helical" evidence="11">
    <location>
        <begin position="198"/>
        <end position="218"/>
    </location>
</feature>
<evidence type="ECO:0000256" key="4">
    <source>
        <dbReference type="ARBA" id="ARBA00022692"/>
    </source>
</evidence>
<evidence type="ECO:0000313" key="14">
    <source>
        <dbReference type="Proteomes" id="UP001516400"/>
    </source>
</evidence>
<dbReference type="AlphaFoldDB" id="A0ABD2MU42"/>
<protein>
    <recommendedName>
        <fullName evidence="15">Cystinosin</fullName>
    </recommendedName>
</protein>
<evidence type="ECO:0000256" key="8">
    <source>
        <dbReference type="ARBA" id="ARBA00023136"/>
    </source>
</evidence>
<dbReference type="FunFam" id="1.20.1280.290:FF:000016">
    <property type="entry name" value="Cystinosin homolog"/>
    <property type="match status" value="1"/>
</dbReference>
<gene>
    <name evidence="13" type="ORF">HHI36_008965</name>
</gene>
<evidence type="ECO:0000256" key="2">
    <source>
        <dbReference type="ARBA" id="ARBA00006855"/>
    </source>
</evidence>
<keyword evidence="5" id="KW-0677">Repeat</keyword>
<dbReference type="SMART" id="SM00679">
    <property type="entry name" value="CTNS"/>
    <property type="match status" value="1"/>
</dbReference>
<dbReference type="GO" id="GO:0015293">
    <property type="term" value="F:symporter activity"/>
    <property type="evidence" value="ECO:0007669"/>
    <property type="project" value="UniProtKB-KW"/>
</dbReference>
<feature type="transmembrane region" description="Helical" evidence="11">
    <location>
        <begin position="297"/>
        <end position="316"/>
    </location>
</feature>
<evidence type="ECO:0000256" key="9">
    <source>
        <dbReference type="ARBA" id="ARBA00023228"/>
    </source>
</evidence>
<evidence type="ECO:0000256" key="5">
    <source>
        <dbReference type="ARBA" id="ARBA00022737"/>
    </source>
</evidence>
<dbReference type="InterPro" id="IPR006603">
    <property type="entry name" value="PQ-loop_rpt"/>
</dbReference>
<comment type="catalytic activity">
    <reaction evidence="10">
        <text>L-cystine(out) + H(+)(out) = L-cystine(in) + H(+)(in)</text>
        <dbReference type="Rhea" id="RHEA:66172"/>
        <dbReference type="ChEBI" id="CHEBI:15378"/>
        <dbReference type="ChEBI" id="CHEBI:35491"/>
    </reaction>
    <physiologicalReaction direction="left-to-right" evidence="10">
        <dbReference type="Rhea" id="RHEA:66173"/>
    </physiologicalReaction>
</comment>
<reference evidence="13 14" key="1">
    <citation type="journal article" date="2021" name="BMC Biol.">
        <title>Horizontally acquired antibacterial genes associated with adaptive radiation of ladybird beetles.</title>
        <authorList>
            <person name="Li H.S."/>
            <person name="Tang X.F."/>
            <person name="Huang Y.H."/>
            <person name="Xu Z.Y."/>
            <person name="Chen M.L."/>
            <person name="Du X.Y."/>
            <person name="Qiu B.Y."/>
            <person name="Chen P.T."/>
            <person name="Zhang W."/>
            <person name="Slipinski A."/>
            <person name="Escalona H.E."/>
            <person name="Waterhouse R.M."/>
            <person name="Zwick A."/>
            <person name="Pang H."/>
        </authorList>
    </citation>
    <scope>NUCLEOTIDE SEQUENCE [LARGE SCALE GENOMIC DNA]</scope>
    <source>
        <strain evidence="13">SYSU2018</strain>
    </source>
</reference>
<evidence type="ECO:0000313" key="13">
    <source>
        <dbReference type="EMBL" id="KAL3269908.1"/>
    </source>
</evidence>
<feature type="transmembrane region" description="Helical" evidence="11">
    <location>
        <begin position="224"/>
        <end position="242"/>
    </location>
</feature>
<evidence type="ECO:0000256" key="11">
    <source>
        <dbReference type="SAM" id="Phobius"/>
    </source>
</evidence>
<keyword evidence="7 11" id="KW-1133">Transmembrane helix</keyword>
<feature type="chain" id="PRO_5044770742" description="Cystinosin" evidence="12">
    <location>
        <begin position="23"/>
        <end position="325"/>
    </location>
</feature>
<evidence type="ECO:0000256" key="3">
    <source>
        <dbReference type="ARBA" id="ARBA00022448"/>
    </source>
</evidence>
<dbReference type="NCBIfam" id="TIGR00951">
    <property type="entry name" value="2A43"/>
    <property type="match status" value="1"/>
</dbReference>
<feature type="transmembrane region" description="Helical" evidence="11">
    <location>
        <begin position="165"/>
        <end position="186"/>
    </location>
</feature>
<organism evidence="13 14">
    <name type="scientific">Cryptolaemus montrouzieri</name>
    <dbReference type="NCBI Taxonomy" id="559131"/>
    <lineage>
        <taxon>Eukaryota</taxon>
        <taxon>Metazoa</taxon>
        <taxon>Ecdysozoa</taxon>
        <taxon>Arthropoda</taxon>
        <taxon>Hexapoda</taxon>
        <taxon>Insecta</taxon>
        <taxon>Pterygota</taxon>
        <taxon>Neoptera</taxon>
        <taxon>Endopterygota</taxon>
        <taxon>Coleoptera</taxon>
        <taxon>Polyphaga</taxon>
        <taxon>Cucujiformia</taxon>
        <taxon>Coccinelloidea</taxon>
        <taxon>Coccinellidae</taxon>
        <taxon>Scymninae</taxon>
        <taxon>Scymnini</taxon>
        <taxon>Cryptolaemus</taxon>
    </lineage>
</organism>
<dbReference type="InterPro" id="IPR005282">
    <property type="entry name" value="LC_transporter"/>
</dbReference>
<keyword evidence="14" id="KW-1185">Reference proteome</keyword>
<keyword evidence="4 11" id="KW-0812">Transmembrane</keyword>
<dbReference type="PANTHER" id="PTHR13131:SF5">
    <property type="entry name" value="CYSTINOSIN"/>
    <property type="match status" value="1"/>
</dbReference>
<keyword evidence="9" id="KW-0458">Lysosome</keyword>
<evidence type="ECO:0000256" key="12">
    <source>
        <dbReference type="SAM" id="SignalP"/>
    </source>
</evidence>
<dbReference type="GO" id="GO:0015179">
    <property type="term" value="F:L-amino acid transmembrane transporter activity"/>
    <property type="evidence" value="ECO:0007669"/>
    <property type="project" value="UniProtKB-ARBA"/>
</dbReference>
<comment type="subcellular location">
    <subcellularLocation>
        <location evidence="1">Lysosome membrane</location>
        <topology evidence="1">Multi-pass membrane protein</topology>
    </subcellularLocation>
</comment>
<proteinExistence type="inferred from homology"/>
<feature type="transmembrane region" description="Helical" evidence="11">
    <location>
        <begin position="254"/>
        <end position="277"/>
    </location>
</feature>
<dbReference type="GO" id="GO:0005765">
    <property type="term" value="C:lysosomal membrane"/>
    <property type="evidence" value="ECO:0007669"/>
    <property type="project" value="UniProtKB-SubCell"/>
</dbReference>
<name>A0ABD2MU42_9CUCU</name>
<evidence type="ECO:0000256" key="1">
    <source>
        <dbReference type="ARBA" id="ARBA00004155"/>
    </source>
</evidence>
<keyword evidence="8 11" id="KW-0472">Membrane</keyword>
<dbReference type="PANTHER" id="PTHR13131">
    <property type="entry name" value="CYSTINOSIN"/>
    <property type="match status" value="1"/>
</dbReference>
<keyword evidence="6" id="KW-0769">Symport</keyword>
<evidence type="ECO:0000256" key="7">
    <source>
        <dbReference type="ARBA" id="ARBA00022989"/>
    </source>
</evidence>